<name>A0A0A9BPV8_ARUDO</name>
<dbReference type="EMBL" id="GBRH01233727">
    <property type="protein sequence ID" value="JAD64168.1"/>
    <property type="molecule type" value="Transcribed_RNA"/>
</dbReference>
<reference evidence="1" key="2">
    <citation type="journal article" date="2015" name="Data Brief">
        <title>Shoot transcriptome of the giant reed, Arundo donax.</title>
        <authorList>
            <person name="Barrero R.A."/>
            <person name="Guerrero F.D."/>
            <person name="Moolhuijzen P."/>
            <person name="Goolsby J.A."/>
            <person name="Tidwell J."/>
            <person name="Bellgard S.E."/>
            <person name="Bellgard M.I."/>
        </authorList>
    </citation>
    <scope>NUCLEOTIDE SEQUENCE</scope>
    <source>
        <tissue evidence="1">Shoot tissue taken approximately 20 cm above the soil surface</tissue>
    </source>
</reference>
<reference evidence="1" key="1">
    <citation type="submission" date="2014-09" db="EMBL/GenBank/DDBJ databases">
        <authorList>
            <person name="Magalhaes I.L.F."/>
            <person name="Oliveira U."/>
            <person name="Santos F.R."/>
            <person name="Vidigal T.H.D.A."/>
            <person name="Brescovit A.D."/>
            <person name="Santos A.J."/>
        </authorList>
    </citation>
    <scope>NUCLEOTIDE SEQUENCE</scope>
    <source>
        <tissue evidence="1">Shoot tissue taken approximately 20 cm above the soil surface</tissue>
    </source>
</reference>
<dbReference type="AlphaFoldDB" id="A0A0A9BPV8"/>
<accession>A0A0A9BPV8</accession>
<proteinExistence type="predicted"/>
<organism evidence="1">
    <name type="scientific">Arundo donax</name>
    <name type="common">Giant reed</name>
    <name type="synonym">Donax arundinaceus</name>
    <dbReference type="NCBI Taxonomy" id="35708"/>
    <lineage>
        <taxon>Eukaryota</taxon>
        <taxon>Viridiplantae</taxon>
        <taxon>Streptophyta</taxon>
        <taxon>Embryophyta</taxon>
        <taxon>Tracheophyta</taxon>
        <taxon>Spermatophyta</taxon>
        <taxon>Magnoliopsida</taxon>
        <taxon>Liliopsida</taxon>
        <taxon>Poales</taxon>
        <taxon>Poaceae</taxon>
        <taxon>PACMAD clade</taxon>
        <taxon>Arundinoideae</taxon>
        <taxon>Arundineae</taxon>
        <taxon>Arundo</taxon>
    </lineage>
</organism>
<sequence>MRLNIWFHYIGISTQKSQTV</sequence>
<protein>
    <submittedName>
        <fullName evidence="1">Uncharacterized protein</fullName>
    </submittedName>
</protein>
<evidence type="ECO:0000313" key="1">
    <source>
        <dbReference type="EMBL" id="JAD64168.1"/>
    </source>
</evidence>